<keyword evidence="4 5" id="KW-0131">Cell cycle</keyword>
<feature type="domain" description="SHS2" evidence="7">
    <location>
        <begin position="8"/>
        <end position="196"/>
    </location>
</feature>
<dbReference type="InterPro" id="IPR043129">
    <property type="entry name" value="ATPase_NBD"/>
</dbReference>
<proteinExistence type="inferred from homology"/>
<dbReference type="Proteomes" id="UP000252669">
    <property type="component" value="Unassembled WGS sequence"/>
</dbReference>
<evidence type="ECO:0000259" key="7">
    <source>
        <dbReference type="SMART" id="SM00842"/>
    </source>
</evidence>
<comment type="subunit">
    <text evidence="5">Self-interacts. Interacts with FtsZ.</text>
</comment>
<dbReference type="Gene3D" id="3.30.1490.110">
    <property type="match status" value="1"/>
</dbReference>
<dbReference type="InterPro" id="IPR020823">
    <property type="entry name" value="Cell_div_FtsA"/>
</dbReference>
<evidence type="ECO:0000313" key="8">
    <source>
        <dbReference type="EMBL" id="RBQ29262.1"/>
    </source>
</evidence>
<dbReference type="InterPro" id="IPR003494">
    <property type="entry name" value="SHS2_FtsA"/>
</dbReference>
<evidence type="ECO:0000313" key="9">
    <source>
        <dbReference type="Proteomes" id="UP000252669"/>
    </source>
</evidence>
<dbReference type="PIRSF" id="PIRSF003101">
    <property type="entry name" value="FtsA"/>
    <property type="match status" value="1"/>
</dbReference>
<comment type="subcellular location">
    <subcellularLocation>
        <location evidence="5">Cell membrane</location>
        <topology evidence="5">Peripheral membrane protein</topology>
        <orientation evidence="5">Cytoplasmic side</orientation>
    </subcellularLocation>
    <text evidence="5">Localizes to the Z ring in an FtsZ-dependent manner. Targeted to the membrane through a conserved C-terminal amphipathic helix.</text>
</comment>
<sequence>MNNINDIFLTINIGSSATTAVISKPKYDLDNSVDILGFGTQESTGVNKGLITNIEDASRTIKDAILKAKESVTEAIGTTVVSISGNYTKGIKGSGAVNIPNGLVTESDINQAMQMALSNSIILPEYEVVHVIPLFFRVDEEEVDNPISMNGSRLEVAVYIVTAKRNALINIKSALKVFGIDDVRFVLDSYASSLAVLDDQQKKIGAVVINIGATTTEFVYFKGNSIIYNGFIPVGSKNITNDLSVMLHTPITSAEKIKIDYGSLVKDYSGNGDLGPSKVTIPRIDDEENFSEVALDYIQTIIHARVEEIIVLVKNQLKKNALLDNIGSGIVLTGGMSELGGIKDLTKKIFEGIPVSVATPKNLPNSFRISFDEPSQSTVVGLIMFALGINRGYQLDSSKKLIRPIRKGKTIEKISISTINNQSNQGNHSPDMRIRSNETTILEPLEKNKKKGISSVWNKLSEWF</sequence>
<name>A0A366MV47_9BACT</name>
<comment type="caution">
    <text evidence="8">The sequence shown here is derived from an EMBL/GenBank/DDBJ whole genome shotgun (WGS) entry which is preliminary data.</text>
</comment>
<keyword evidence="1 5" id="KW-1003">Cell membrane</keyword>
<dbReference type="InterPro" id="IPR050696">
    <property type="entry name" value="FtsA/MreB"/>
</dbReference>
<dbReference type="Pfam" id="PF02491">
    <property type="entry name" value="SHS2_FTSA"/>
    <property type="match status" value="1"/>
</dbReference>
<reference evidence="8 9" key="1">
    <citation type="submission" date="2017-10" db="EMBL/GenBank/DDBJ databases">
        <title>Genomics of the genus Arcobacter.</title>
        <authorList>
            <person name="Perez-Cataluna A."/>
            <person name="Figueras M.J."/>
        </authorList>
    </citation>
    <scope>NUCLEOTIDE SEQUENCE [LARGE SCALE GENOMIC DNA]</scope>
    <source>
        <strain evidence="8 9">CECT 9230</strain>
    </source>
</reference>
<dbReference type="HAMAP" id="MF_02033">
    <property type="entry name" value="FtsA"/>
    <property type="match status" value="1"/>
</dbReference>
<evidence type="ECO:0000256" key="6">
    <source>
        <dbReference type="PIRNR" id="PIRNR003101"/>
    </source>
</evidence>
<organism evidence="8 9">
    <name type="scientific">Aliarcobacter vitoriensis</name>
    <dbReference type="NCBI Taxonomy" id="2011099"/>
    <lineage>
        <taxon>Bacteria</taxon>
        <taxon>Pseudomonadati</taxon>
        <taxon>Campylobacterota</taxon>
        <taxon>Epsilonproteobacteria</taxon>
        <taxon>Campylobacterales</taxon>
        <taxon>Arcobacteraceae</taxon>
        <taxon>Aliarcobacter</taxon>
    </lineage>
</organism>
<evidence type="ECO:0000256" key="5">
    <source>
        <dbReference type="HAMAP-Rule" id="MF_02033"/>
    </source>
</evidence>
<keyword evidence="3 5" id="KW-0472">Membrane</keyword>
<evidence type="ECO:0000256" key="2">
    <source>
        <dbReference type="ARBA" id="ARBA00022618"/>
    </source>
</evidence>
<evidence type="ECO:0000256" key="4">
    <source>
        <dbReference type="ARBA" id="ARBA00023306"/>
    </source>
</evidence>
<dbReference type="AlphaFoldDB" id="A0A366MV47"/>
<dbReference type="GO" id="GO:0043093">
    <property type="term" value="P:FtsZ-dependent cytokinesis"/>
    <property type="evidence" value="ECO:0007669"/>
    <property type="project" value="UniProtKB-UniRule"/>
</dbReference>
<dbReference type="Gene3D" id="3.30.420.40">
    <property type="match status" value="1"/>
</dbReference>
<dbReference type="EMBL" id="PDKB01000007">
    <property type="protein sequence ID" value="RBQ29262.1"/>
    <property type="molecule type" value="Genomic_DNA"/>
</dbReference>
<comment type="function">
    <text evidence="5 6">Cell division protein that is involved in the assembly of the Z ring. May serve as a membrane anchor for the Z ring.</text>
</comment>
<dbReference type="GO" id="GO:0009898">
    <property type="term" value="C:cytoplasmic side of plasma membrane"/>
    <property type="evidence" value="ECO:0007669"/>
    <property type="project" value="UniProtKB-UniRule"/>
</dbReference>
<dbReference type="Pfam" id="PF14450">
    <property type="entry name" value="FtsA"/>
    <property type="match status" value="1"/>
</dbReference>
<dbReference type="SMART" id="SM00842">
    <property type="entry name" value="FtsA"/>
    <property type="match status" value="1"/>
</dbReference>
<dbReference type="PANTHER" id="PTHR32432:SF4">
    <property type="entry name" value="CELL DIVISION PROTEIN FTSA"/>
    <property type="match status" value="1"/>
</dbReference>
<evidence type="ECO:0000256" key="1">
    <source>
        <dbReference type="ARBA" id="ARBA00022475"/>
    </source>
</evidence>
<dbReference type="NCBIfam" id="TIGR01174">
    <property type="entry name" value="ftsA"/>
    <property type="match status" value="1"/>
</dbReference>
<dbReference type="RefSeq" id="WP_113894173.1">
    <property type="nucleotide sequence ID" value="NZ_JANJGA010000008.1"/>
</dbReference>
<comment type="similarity">
    <text evidence="5 6">Belongs to the FtsA/MreB family.</text>
</comment>
<dbReference type="OrthoDB" id="9810567at2"/>
<keyword evidence="9" id="KW-1185">Reference proteome</keyword>
<accession>A0A366MV47</accession>
<dbReference type="SUPFAM" id="SSF53067">
    <property type="entry name" value="Actin-like ATPase domain"/>
    <property type="match status" value="2"/>
</dbReference>
<protein>
    <recommendedName>
        <fullName evidence="5 6">Cell division protein FtsA</fullName>
    </recommendedName>
</protein>
<gene>
    <name evidence="5 8" type="primary">ftsA</name>
    <name evidence="8" type="ORF">CRU91_05390</name>
</gene>
<evidence type="ECO:0000256" key="3">
    <source>
        <dbReference type="ARBA" id="ARBA00023136"/>
    </source>
</evidence>
<keyword evidence="2 5" id="KW-0132">Cell division</keyword>
<dbReference type="GO" id="GO:0032153">
    <property type="term" value="C:cell division site"/>
    <property type="evidence" value="ECO:0007669"/>
    <property type="project" value="UniProtKB-UniRule"/>
</dbReference>
<dbReference type="CDD" id="cd24048">
    <property type="entry name" value="ASKHA_NBD_FtsA"/>
    <property type="match status" value="1"/>
</dbReference>
<dbReference type="PANTHER" id="PTHR32432">
    <property type="entry name" value="CELL DIVISION PROTEIN FTSA-RELATED"/>
    <property type="match status" value="1"/>
</dbReference>